<dbReference type="Gene3D" id="1.50.10.20">
    <property type="match status" value="1"/>
</dbReference>
<keyword evidence="3" id="KW-1185">Reference proteome</keyword>
<dbReference type="InterPro" id="IPR005198">
    <property type="entry name" value="Glyco_hydro_76"/>
</dbReference>
<dbReference type="RefSeq" id="XP_006697589.1">
    <property type="nucleotide sequence ID" value="XM_006697526.1"/>
</dbReference>
<evidence type="ECO:0000256" key="1">
    <source>
        <dbReference type="SAM" id="SignalP"/>
    </source>
</evidence>
<proteinExistence type="predicted"/>
<sequence length="641" mass="71731">MHLVWAVVTLSATAVLAWPWATPPQRPAHDEARSCSSNCGSTLTDVSIFQDMLSALHNLQDVYFQRWVGTWPKGIDWTRAVMATHVAAALRTISDQLVRELKSDNKKADSHVTTTQLDTISLYFTDLVAYYFGEDAFAIRNQAYDDMLWVVLGWLESIQFVHNHGKLLAQYPSLRQSSPAAVDSNEWYGHRWIPAFAHRARVFWELAAKGWDTKLCGGGMIWNPRLLPYKNAITNELFIAASIGMYLHFPGDENDSPYTSNIKLEPPNISPNFGWHAHDPVFGSAAQRGHDWLRSSNMTNDQGLYADGFHVSGLGKEGNNNTRCDDRDEMVYTYNQGVILSGLLGLFQATGQEHYLHEGHALILNVIAATGWDLTRNKPLEPRAENLTFFLVREGKLPRWHGLGRAGILEDACDMRGSCSQDAQTFKGIWMHHFATFCAPDALEFVHPRAGLDEQTLERIRDEHAAQCKGYLPWLRRNAKAALGTRDENGLFGMWWTPGLLVAESGGRDSVLLMENVRVTDDALPPRKEGEVDYRNEGVPQDEVWMEIGHVFGQERELPPVVGEEGGQRPLGGSGRQMTLMVNGEKRNGTWSGILLRKDDVMGSIVFGRDPNVRGRGRTVETQGGGLAVLRALWVVSRNEA</sequence>
<dbReference type="eggNOG" id="ENOG502QTTU">
    <property type="taxonomic scope" value="Eukaryota"/>
</dbReference>
<protein>
    <recommendedName>
        <fullName evidence="4">Glycosyl hydrolase</fullName>
    </recommendedName>
</protein>
<dbReference type="PANTHER" id="PTHR47791:SF2">
    <property type="entry name" value="ENDO MANNANASE, GH76 FAMILY (EUROFUNG)"/>
    <property type="match status" value="1"/>
</dbReference>
<organism evidence="3">
    <name type="scientific">Chaetomium thermophilum (strain DSM 1495 / CBS 144.50 / IMI 039719)</name>
    <name type="common">Thermochaetoides thermophila</name>
    <dbReference type="NCBI Taxonomy" id="759272"/>
    <lineage>
        <taxon>Eukaryota</taxon>
        <taxon>Fungi</taxon>
        <taxon>Dikarya</taxon>
        <taxon>Ascomycota</taxon>
        <taxon>Pezizomycotina</taxon>
        <taxon>Sordariomycetes</taxon>
        <taxon>Sordariomycetidae</taxon>
        <taxon>Sordariales</taxon>
        <taxon>Chaetomiaceae</taxon>
        <taxon>Thermochaetoides</taxon>
    </lineage>
</organism>
<feature type="chain" id="PRO_5003409279" description="Glycosyl hydrolase" evidence="1">
    <location>
        <begin position="18"/>
        <end position="641"/>
    </location>
</feature>
<dbReference type="OrthoDB" id="4104179at2759"/>
<dbReference type="SUPFAM" id="SSF48208">
    <property type="entry name" value="Six-hairpin glycosidases"/>
    <property type="match status" value="1"/>
</dbReference>
<dbReference type="AlphaFoldDB" id="G0SHT7"/>
<dbReference type="Pfam" id="PF03663">
    <property type="entry name" value="Glyco_hydro_76"/>
    <property type="match status" value="1"/>
</dbReference>
<accession>G0SHT7</accession>
<dbReference type="OMA" id="EPYKNAI"/>
<dbReference type="EMBL" id="GL988048">
    <property type="protein sequence ID" value="EGS17007.1"/>
    <property type="molecule type" value="Genomic_DNA"/>
</dbReference>
<keyword evidence="1" id="KW-0732">Signal</keyword>
<gene>
    <name evidence="2" type="ORF">CTHT_0073320</name>
</gene>
<reference evidence="2 3" key="1">
    <citation type="journal article" date="2011" name="Cell">
        <title>Insight into structure and assembly of the nuclear pore complex by utilizing the genome of a eukaryotic thermophile.</title>
        <authorList>
            <person name="Amlacher S."/>
            <person name="Sarges P."/>
            <person name="Flemming D."/>
            <person name="van Noort V."/>
            <person name="Kunze R."/>
            <person name="Devos D.P."/>
            <person name="Arumugam M."/>
            <person name="Bork P."/>
            <person name="Hurt E."/>
        </authorList>
    </citation>
    <scope>NUCLEOTIDE SEQUENCE [LARGE SCALE GENOMIC DNA]</scope>
    <source>
        <strain evidence="3">DSM 1495 / CBS 144.50 / IMI 039719</strain>
    </source>
</reference>
<evidence type="ECO:0000313" key="3">
    <source>
        <dbReference type="Proteomes" id="UP000008066"/>
    </source>
</evidence>
<dbReference type="GO" id="GO:0005975">
    <property type="term" value="P:carbohydrate metabolic process"/>
    <property type="evidence" value="ECO:0007669"/>
    <property type="project" value="InterPro"/>
</dbReference>
<dbReference type="STRING" id="759272.G0SHT7"/>
<dbReference type="PANTHER" id="PTHR47791">
    <property type="entry name" value="MEIOTICALLY UP-REGULATED GENE 191 PROTEIN"/>
    <property type="match status" value="1"/>
</dbReference>
<evidence type="ECO:0008006" key="4">
    <source>
        <dbReference type="Google" id="ProtNLM"/>
    </source>
</evidence>
<feature type="signal peptide" evidence="1">
    <location>
        <begin position="1"/>
        <end position="17"/>
    </location>
</feature>
<dbReference type="InterPro" id="IPR053169">
    <property type="entry name" value="MUG_Protein"/>
</dbReference>
<dbReference type="InterPro" id="IPR008928">
    <property type="entry name" value="6-hairpin_glycosidase_sf"/>
</dbReference>
<dbReference type="KEGG" id="cthr:CTHT_0073320"/>
<evidence type="ECO:0000313" key="2">
    <source>
        <dbReference type="EMBL" id="EGS17007.1"/>
    </source>
</evidence>
<name>G0SHT7_CHATD</name>
<dbReference type="Proteomes" id="UP000008066">
    <property type="component" value="Unassembled WGS sequence"/>
</dbReference>
<dbReference type="GeneID" id="18261370"/>
<dbReference type="HOGENOM" id="CLU_021766_1_0_1"/>